<gene>
    <name evidence="2" type="ORF">HDE68_002301</name>
</gene>
<dbReference type="Proteomes" id="UP000537204">
    <property type="component" value="Unassembled WGS sequence"/>
</dbReference>
<reference evidence="2 3" key="1">
    <citation type="submission" date="2020-08" db="EMBL/GenBank/DDBJ databases">
        <title>Genomic Encyclopedia of Type Strains, Phase IV (KMG-V): Genome sequencing to study the core and pangenomes of soil and plant-associated prokaryotes.</title>
        <authorList>
            <person name="Whitman W."/>
        </authorList>
    </citation>
    <scope>NUCLEOTIDE SEQUENCE [LARGE SCALE GENOMIC DNA]</scope>
    <source>
        <strain evidence="2 3">S3M1</strain>
    </source>
</reference>
<proteinExistence type="predicted"/>
<evidence type="ECO:0008006" key="4">
    <source>
        <dbReference type="Google" id="ProtNLM"/>
    </source>
</evidence>
<dbReference type="AlphaFoldDB" id="A0A7W9E0A1"/>
<organism evidence="2 3">
    <name type="scientific">Pedobacter cryoconitis</name>
    <dbReference type="NCBI Taxonomy" id="188932"/>
    <lineage>
        <taxon>Bacteria</taxon>
        <taxon>Pseudomonadati</taxon>
        <taxon>Bacteroidota</taxon>
        <taxon>Sphingobacteriia</taxon>
        <taxon>Sphingobacteriales</taxon>
        <taxon>Sphingobacteriaceae</taxon>
        <taxon>Pedobacter</taxon>
    </lineage>
</organism>
<feature type="region of interest" description="Disordered" evidence="1">
    <location>
        <begin position="24"/>
        <end position="47"/>
    </location>
</feature>
<dbReference type="EMBL" id="JACHCE010000003">
    <property type="protein sequence ID" value="MBB5636400.1"/>
    <property type="molecule type" value="Genomic_DNA"/>
</dbReference>
<comment type="caution">
    <text evidence="2">The sequence shown here is derived from an EMBL/GenBank/DDBJ whole genome shotgun (WGS) entry which is preliminary data.</text>
</comment>
<evidence type="ECO:0000313" key="2">
    <source>
        <dbReference type="EMBL" id="MBB5636400.1"/>
    </source>
</evidence>
<dbReference type="RefSeq" id="WP_183881936.1">
    <property type="nucleotide sequence ID" value="NZ_JACHCE010000003.1"/>
</dbReference>
<dbReference type="PROSITE" id="PS51257">
    <property type="entry name" value="PROKAR_LIPOPROTEIN"/>
    <property type="match status" value="1"/>
</dbReference>
<protein>
    <recommendedName>
        <fullName evidence="4">Lipoprotein</fullName>
    </recommendedName>
</protein>
<name>A0A7W9E0A1_9SPHI</name>
<accession>A0A7W9E0A1</accession>
<evidence type="ECO:0000313" key="3">
    <source>
        <dbReference type="Proteomes" id="UP000537204"/>
    </source>
</evidence>
<evidence type="ECO:0000256" key="1">
    <source>
        <dbReference type="SAM" id="MobiDB-lite"/>
    </source>
</evidence>
<sequence length="196" mass="22283">MKQLSTIIFSSILLISCNGQHKENRKTTLTKDTSTLDSTHKSPSITKKEDLPEISKAKTWLTTAIENSLNKANGNMENSNTEAEGNVNTIYTKQYYDYKDDAINVDLDDGLTNEEFFLKWKDKYNPELAGVGTGFLIPEQDYGHISVSQCELKKKIANGFIFNLVIADPQYKKKYKMDIKVIRNANSFLIDDVMEH</sequence>